<name>A0A2T3AEX1_9PEZI</name>
<reference evidence="2 3" key="1">
    <citation type="journal article" date="2018" name="Mycol. Prog.">
        <title>Coniella lustricola, a new species from submerged detritus.</title>
        <authorList>
            <person name="Raudabaugh D.B."/>
            <person name="Iturriaga T."/>
            <person name="Carver A."/>
            <person name="Mondo S."/>
            <person name="Pangilinan J."/>
            <person name="Lipzen A."/>
            <person name="He G."/>
            <person name="Amirebrahimi M."/>
            <person name="Grigoriev I.V."/>
            <person name="Miller A.N."/>
        </authorList>
    </citation>
    <scope>NUCLEOTIDE SEQUENCE [LARGE SCALE GENOMIC DNA]</scope>
    <source>
        <strain evidence="2 3">B22-T-1</strain>
    </source>
</reference>
<sequence>MCVRLGNLGKSRRIYIITSCSTTHTHTRSFVCLFSLWAAGLLSHHGLLAPFNARLSLHVFCFHASMHACLPCCLGSSGLGNLTSLFFFFFFFPFFFSFLFSLLQIHWQVPFQASLPCPVLFLLLGTQAGQDRTGQGREWS</sequence>
<evidence type="ECO:0000313" key="2">
    <source>
        <dbReference type="EMBL" id="PSR94296.1"/>
    </source>
</evidence>
<dbReference type="EMBL" id="KZ678399">
    <property type="protein sequence ID" value="PSR94296.1"/>
    <property type="molecule type" value="Genomic_DNA"/>
</dbReference>
<evidence type="ECO:0000313" key="3">
    <source>
        <dbReference type="Proteomes" id="UP000241462"/>
    </source>
</evidence>
<dbReference type="InParanoid" id="A0A2T3AEX1"/>
<keyword evidence="1" id="KW-0472">Membrane</keyword>
<organism evidence="2 3">
    <name type="scientific">Coniella lustricola</name>
    <dbReference type="NCBI Taxonomy" id="2025994"/>
    <lineage>
        <taxon>Eukaryota</taxon>
        <taxon>Fungi</taxon>
        <taxon>Dikarya</taxon>
        <taxon>Ascomycota</taxon>
        <taxon>Pezizomycotina</taxon>
        <taxon>Sordariomycetes</taxon>
        <taxon>Sordariomycetidae</taxon>
        <taxon>Diaporthales</taxon>
        <taxon>Schizoparmaceae</taxon>
        <taxon>Coniella</taxon>
    </lineage>
</organism>
<feature type="transmembrane region" description="Helical" evidence="1">
    <location>
        <begin position="86"/>
        <end position="107"/>
    </location>
</feature>
<keyword evidence="1" id="KW-1133">Transmembrane helix</keyword>
<proteinExistence type="predicted"/>
<keyword evidence="1" id="KW-0812">Transmembrane</keyword>
<protein>
    <submittedName>
        <fullName evidence="2">Uncharacterized protein</fullName>
    </submittedName>
</protein>
<accession>A0A2T3AEX1</accession>
<dbReference type="Proteomes" id="UP000241462">
    <property type="component" value="Unassembled WGS sequence"/>
</dbReference>
<feature type="transmembrane region" description="Helical" evidence="1">
    <location>
        <begin position="30"/>
        <end position="49"/>
    </location>
</feature>
<dbReference type="AlphaFoldDB" id="A0A2T3AEX1"/>
<gene>
    <name evidence="2" type="ORF">BD289DRAFT_143734</name>
</gene>
<evidence type="ECO:0000256" key="1">
    <source>
        <dbReference type="SAM" id="Phobius"/>
    </source>
</evidence>
<keyword evidence="3" id="KW-1185">Reference proteome</keyword>